<dbReference type="Gene3D" id="3.30.465.10">
    <property type="match status" value="1"/>
</dbReference>
<protein>
    <submittedName>
        <fullName evidence="5">Cholesterol oxidase substrate-binding domain-containing protein</fullName>
    </submittedName>
</protein>
<dbReference type="InterPro" id="IPR015213">
    <property type="entry name" value="Cholesterol_OX_subst-bd"/>
</dbReference>
<dbReference type="Gene3D" id="1.10.45.10">
    <property type="entry name" value="Vanillyl-alcohol Oxidase, Chain A, domain 4"/>
    <property type="match status" value="1"/>
</dbReference>
<dbReference type="InterPro" id="IPR016167">
    <property type="entry name" value="FAD-bd_PCMH_sub1"/>
</dbReference>
<dbReference type="InterPro" id="IPR016166">
    <property type="entry name" value="FAD-bd_PCMH"/>
</dbReference>
<dbReference type="PROSITE" id="PS51387">
    <property type="entry name" value="FAD_PCMH"/>
    <property type="match status" value="1"/>
</dbReference>
<proteinExistence type="predicted"/>
<keyword evidence="3" id="KW-0560">Oxidoreductase</keyword>
<evidence type="ECO:0000256" key="2">
    <source>
        <dbReference type="ARBA" id="ARBA00022827"/>
    </source>
</evidence>
<dbReference type="InterPro" id="IPR010031">
    <property type="entry name" value="FAD_lactone_oxidase-like"/>
</dbReference>
<evidence type="ECO:0000259" key="4">
    <source>
        <dbReference type="PROSITE" id="PS51387"/>
    </source>
</evidence>
<dbReference type="SUPFAM" id="SSF56176">
    <property type="entry name" value="FAD-binding/transporter-associated domain-like"/>
    <property type="match status" value="1"/>
</dbReference>
<evidence type="ECO:0000256" key="3">
    <source>
        <dbReference type="ARBA" id="ARBA00023002"/>
    </source>
</evidence>
<keyword evidence="6" id="KW-1185">Reference proteome</keyword>
<dbReference type="InterPro" id="IPR016164">
    <property type="entry name" value="FAD-linked_Oxase-like_C"/>
</dbReference>
<dbReference type="Gene3D" id="3.30.43.10">
    <property type="entry name" value="Uridine Diphospho-n-acetylenolpyruvylglucosamine Reductase, domain 2"/>
    <property type="match status" value="1"/>
</dbReference>
<reference evidence="6" key="1">
    <citation type="journal article" date="2019" name="Int. J. Syst. Evol. Microbiol.">
        <title>The Global Catalogue of Microorganisms (GCM) 10K type strain sequencing project: providing services to taxonomists for standard genome sequencing and annotation.</title>
        <authorList>
            <consortium name="The Broad Institute Genomics Platform"/>
            <consortium name="The Broad Institute Genome Sequencing Center for Infectious Disease"/>
            <person name="Wu L."/>
            <person name="Ma J."/>
        </authorList>
    </citation>
    <scope>NUCLEOTIDE SEQUENCE [LARGE SCALE GENOMIC DNA]</scope>
    <source>
        <strain evidence="6">JCM 17494</strain>
    </source>
</reference>
<dbReference type="SUPFAM" id="SSF55103">
    <property type="entry name" value="FAD-linked oxidases, C-terminal domain"/>
    <property type="match status" value="1"/>
</dbReference>
<dbReference type="PANTHER" id="PTHR43762">
    <property type="entry name" value="L-GULONOLACTONE OXIDASE"/>
    <property type="match status" value="1"/>
</dbReference>
<keyword evidence="2" id="KW-0274">FAD</keyword>
<dbReference type="Pfam" id="PF01565">
    <property type="entry name" value="FAD_binding_4"/>
    <property type="match status" value="1"/>
</dbReference>
<accession>A0ABP7C980</accession>
<dbReference type="InterPro" id="IPR036318">
    <property type="entry name" value="FAD-bd_PCMH-like_sf"/>
</dbReference>
<dbReference type="InterPro" id="IPR016171">
    <property type="entry name" value="Vanillyl_alc_oxidase_C-sub2"/>
</dbReference>
<sequence length="576" mass="63118">MCDASEEDTGWSRRRFLAASLGTGASLIPIGRLFAGAAEGGEPPPGFPSSIVVYRQAYRNWAHEIEVDGVWTCEPRTAEDVVLLANWAHVHGYTLRAQGFRHGWAPLTVPGVETSAKTVLLDTRTYLTAVEVVNASPSAVRAQTGISMDALLQFLEDNGLGVTNTPAPGDLTLGGVLAINGHGSSLPAADEVLSEGHTFGSLSNLVVSLTAVVWDNARRRYALRTFHRGERLCSALLTCLGRGFVTEAVLRVGVNSNLRCVSTVDISAAELFAAPGTPGARTFAGFVEETGRVDAIWLPFTDAPWLKVWTVSPIKPKSSRETREPYNYPFSDSIPEEMAELYRQITEGATFLAPTLGQLQYEVVATGLVTTRSADLWGRSKNLQLYIKPTTARLHANGYAILTRRANLQQVLHEIATRYTELLGEYAARGDYPINGPADFRVTGLDVPGDVRVAGARAPALSAARPHDAHPEWDIAVWLDILTHPGTASSNRFYRELEEFLLSRYCGVDAMVRVEWSKGWGYTDSARWASETLLSHRIPESYRTGSDVDWNWAVHALDTLDPHRVFTNSLLDTMLR</sequence>
<comment type="caution">
    <text evidence="5">The sequence shown here is derived from an EMBL/GenBank/DDBJ whole genome shotgun (WGS) entry which is preliminary data.</text>
</comment>
<dbReference type="EMBL" id="BAABBE010000045">
    <property type="protein sequence ID" value="GAA3684116.1"/>
    <property type="molecule type" value="Genomic_DNA"/>
</dbReference>
<evidence type="ECO:0000313" key="5">
    <source>
        <dbReference type="EMBL" id="GAA3684116.1"/>
    </source>
</evidence>
<evidence type="ECO:0000256" key="1">
    <source>
        <dbReference type="ARBA" id="ARBA00022630"/>
    </source>
</evidence>
<name>A0ABP7C980_9PSEU</name>
<dbReference type="Proteomes" id="UP001500711">
    <property type="component" value="Unassembled WGS sequence"/>
</dbReference>
<feature type="domain" description="FAD-binding PCMH-type" evidence="4">
    <location>
        <begin position="64"/>
        <end position="255"/>
    </location>
</feature>
<dbReference type="InterPro" id="IPR006094">
    <property type="entry name" value="Oxid_FAD_bind_N"/>
</dbReference>
<organism evidence="5 6">
    <name type="scientific">Lentzea roselyniae</name>
    <dbReference type="NCBI Taxonomy" id="531940"/>
    <lineage>
        <taxon>Bacteria</taxon>
        <taxon>Bacillati</taxon>
        <taxon>Actinomycetota</taxon>
        <taxon>Actinomycetes</taxon>
        <taxon>Pseudonocardiales</taxon>
        <taxon>Pseudonocardiaceae</taxon>
        <taxon>Lentzea</taxon>
    </lineage>
</organism>
<dbReference type="PANTHER" id="PTHR43762:SF5">
    <property type="entry name" value="FAD-BINDING PCMH-TYPE DOMAIN-CONTAINING PROTEIN"/>
    <property type="match status" value="1"/>
</dbReference>
<dbReference type="InterPro" id="IPR016169">
    <property type="entry name" value="FAD-bd_PCMH_sub2"/>
</dbReference>
<dbReference type="Gene3D" id="3.40.462.10">
    <property type="entry name" value="FAD-linked oxidases, C-terminal domain"/>
    <property type="match status" value="1"/>
</dbReference>
<keyword evidence="1" id="KW-0285">Flavoprotein</keyword>
<dbReference type="Pfam" id="PF09129">
    <property type="entry name" value="Chol_subst-bind"/>
    <property type="match status" value="1"/>
</dbReference>
<dbReference type="InterPro" id="IPR016170">
    <property type="entry name" value="Cytok_DH_C_sf"/>
</dbReference>
<evidence type="ECO:0000313" key="6">
    <source>
        <dbReference type="Proteomes" id="UP001500711"/>
    </source>
</evidence>
<gene>
    <name evidence="5" type="ORF">GCM10022267_83710</name>
</gene>